<dbReference type="EMBL" id="JYDV01000012">
    <property type="protein sequence ID" value="KRZ42875.1"/>
    <property type="molecule type" value="Genomic_DNA"/>
</dbReference>
<protein>
    <submittedName>
        <fullName evidence="3">Uncharacterized protein</fullName>
    </submittedName>
</protein>
<dbReference type="Proteomes" id="UP000054826">
    <property type="component" value="Unassembled WGS sequence"/>
</dbReference>
<proteinExistence type="predicted"/>
<name>A0A0V1K6M1_TRIPS</name>
<dbReference type="AlphaFoldDB" id="A0A0V1K6M1"/>
<dbReference type="Proteomes" id="UP000054632">
    <property type="component" value="Unassembled WGS sequence"/>
</dbReference>
<sequence length="72" mass="8342">MKKKNNMAIKEWFGRCKLQTESNHAVCGGVQCMQIGKRFNLTKGQMCPISGFWSKIFQRRLCKIYDPIQAKS</sequence>
<evidence type="ECO:0000313" key="2">
    <source>
        <dbReference type="EMBL" id="KRZ24374.1"/>
    </source>
</evidence>
<accession>A0A0V1K6M1</accession>
<organism evidence="3 6">
    <name type="scientific">Trichinella pseudospiralis</name>
    <name type="common">Parasitic roundworm</name>
    <dbReference type="NCBI Taxonomy" id="6337"/>
    <lineage>
        <taxon>Eukaryota</taxon>
        <taxon>Metazoa</taxon>
        <taxon>Ecdysozoa</taxon>
        <taxon>Nematoda</taxon>
        <taxon>Enoplea</taxon>
        <taxon>Dorylaimia</taxon>
        <taxon>Trichinellida</taxon>
        <taxon>Trichinellidae</taxon>
        <taxon>Trichinella</taxon>
    </lineage>
</organism>
<evidence type="ECO:0000313" key="4">
    <source>
        <dbReference type="Proteomes" id="UP000054632"/>
    </source>
</evidence>
<reference evidence="4 5" key="1">
    <citation type="submission" date="2015-01" db="EMBL/GenBank/DDBJ databases">
        <title>Evolution of Trichinella species and genotypes.</title>
        <authorList>
            <person name="Korhonen P.K."/>
            <person name="Edoardo P."/>
            <person name="Giuseppe L.R."/>
            <person name="Gasser R.B."/>
        </authorList>
    </citation>
    <scope>NUCLEOTIDE SEQUENCE [LARGE SCALE GENOMIC DNA]</scope>
    <source>
        <strain evidence="1">ISS13</strain>
        <strain evidence="3">ISS176</strain>
        <strain evidence="2">ISS588</strain>
    </source>
</reference>
<dbReference type="EMBL" id="JYDS01000122">
    <property type="protein sequence ID" value="KRZ24374.1"/>
    <property type="molecule type" value="Genomic_DNA"/>
</dbReference>
<gene>
    <name evidence="1" type="ORF">T4A_13274</name>
    <name evidence="2" type="ORF">T4B_9918</name>
    <name evidence="3" type="ORF">T4C_3158</name>
</gene>
<evidence type="ECO:0000313" key="5">
    <source>
        <dbReference type="Proteomes" id="UP000054805"/>
    </source>
</evidence>
<evidence type="ECO:0000313" key="3">
    <source>
        <dbReference type="EMBL" id="KRZ42875.1"/>
    </source>
</evidence>
<evidence type="ECO:0000313" key="1">
    <source>
        <dbReference type="EMBL" id="KRY68479.1"/>
    </source>
</evidence>
<dbReference type="EMBL" id="JYDR01000110">
    <property type="protein sequence ID" value="KRY68479.1"/>
    <property type="molecule type" value="Genomic_DNA"/>
</dbReference>
<evidence type="ECO:0000313" key="6">
    <source>
        <dbReference type="Proteomes" id="UP000054826"/>
    </source>
</evidence>
<comment type="caution">
    <text evidence="3">The sequence shown here is derived from an EMBL/GenBank/DDBJ whole genome shotgun (WGS) entry which is preliminary data.</text>
</comment>
<dbReference type="Proteomes" id="UP000054805">
    <property type="component" value="Unassembled WGS sequence"/>
</dbReference>
<keyword evidence="5" id="KW-1185">Reference proteome</keyword>